<dbReference type="PROSITE" id="PS50102">
    <property type="entry name" value="RRM"/>
    <property type="match status" value="1"/>
</dbReference>
<feature type="region of interest" description="Disordered" evidence="5">
    <location>
        <begin position="225"/>
        <end position="349"/>
    </location>
</feature>
<dbReference type="InterPro" id="IPR035979">
    <property type="entry name" value="RBD_domain_sf"/>
</dbReference>
<evidence type="ECO:0000313" key="7">
    <source>
        <dbReference type="Proteomes" id="UP000079169"/>
    </source>
</evidence>
<dbReference type="Gene3D" id="3.30.70.330">
    <property type="match status" value="1"/>
</dbReference>
<feature type="coiled-coil region" evidence="4">
    <location>
        <begin position="531"/>
        <end position="590"/>
    </location>
</feature>
<keyword evidence="2 3" id="KW-0694">RNA-binding</keyword>
<keyword evidence="1" id="KW-0677">Repeat</keyword>
<sequence>MRMLFILQIIMVTNYRKQSSINCLDSIDKQLHEVKERFQTGDIKNAFSDTFMEYLKNKTLKFGVTGVERQKLIKRMYYKLEQVGKISEELKRYTYPFSLDVPTTTPKPTPRVTQDILDGLLKGWEPGNPDYPICTDNFNFGIPKNLTVIHRYLLPVTRQGMFNLKPIVHEILRNYTHIYEPTSQRPRPVPPLVTTTTERLTLSEEVQARYNNEELIKRYGVHMSEFTSSDSESKKKWSENVDGTRTEPSNVMQVRNDNNPNRQNNSTRQNMNNSGNKQRFSNNQEQQNRYALNKQEGRKSESKENNANPDDPTPRKDSFNGAGGSGNRGARNGKYGFKNGTKDDREYKPNYNKAADDRLLEKILSLSGPTLDLAPSVVTERKFQNKCRLYIGNVSSEINEEELLELFKPFGESTELFLNKEKNFAFIRMIERAVVLVDDRGNSKNEGIIEFTRKPAAAQALKRCQDGVFFLTQSLKPVIVEPLDLVDDEEGLSERTVSKKSSDYFKQRSIGPRFATIGSFEFEYGTRWKQLYELYKQKEEALQKELKLEEEKLEAQMEFARYENETEILREQLRQREADRERQKQEWELKERHAEEQRRCDEEAMRRQTEEIHLRMQQQDEELRRRHQENSIFMQEHMRNSAAPAPPGYSPPVDPLRDPYEAMAATGSIPAVMYLHLKNRESNYYY</sequence>
<dbReference type="PANTHER" id="PTHR23189">
    <property type="entry name" value="RNA RECOGNITION MOTIF-CONTAINING"/>
    <property type="match status" value="1"/>
</dbReference>
<gene>
    <name evidence="8" type="primary">LOC103510648</name>
</gene>
<dbReference type="AlphaFoldDB" id="A0A1S4EDI5"/>
<dbReference type="Gene3D" id="6.10.250.1170">
    <property type="match status" value="1"/>
</dbReference>
<accession>A0A1S4EDI5</accession>
<dbReference type="InterPro" id="IPR012975">
    <property type="entry name" value="NOPS"/>
</dbReference>
<dbReference type="InterPro" id="IPR000504">
    <property type="entry name" value="RRM_dom"/>
</dbReference>
<dbReference type="PaxDb" id="121845-A0A1S4EDI5"/>
<evidence type="ECO:0000256" key="4">
    <source>
        <dbReference type="SAM" id="Coils"/>
    </source>
</evidence>
<dbReference type="Pfam" id="PF08075">
    <property type="entry name" value="NOPS"/>
    <property type="match status" value="1"/>
</dbReference>
<feature type="compositionally biased region" description="Basic and acidic residues" evidence="5">
    <location>
        <begin position="340"/>
        <end position="349"/>
    </location>
</feature>
<evidence type="ECO:0000256" key="1">
    <source>
        <dbReference type="ARBA" id="ARBA00022737"/>
    </source>
</evidence>
<organism evidence="7 8">
    <name type="scientific">Diaphorina citri</name>
    <name type="common">Asian citrus psyllid</name>
    <dbReference type="NCBI Taxonomy" id="121845"/>
    <lineage>
        <taxon>Eukaryota</taxon>
        <taxon>Metazoa</taxon>
        <taxon>Ecdysozoa</taxon>
        <taxon>Arthropoda</taxon>
        <taxon>Hexapoda</taxon>
        <taxon>Insecta</taxon>
        <taxon>Pterygota</taxon>
        <taxon>Neoptera</taxon>
        <taxon>Paraneoptera</taxon>
        <taxon>Hemiptera</taxon>
        <taxon>Sternorrhyncha</taxon>
        <taxon>Psylloidea</taxon>
        <taxon>Psyllidae</taxon>
        <taxon>Diaphorininae</taxon>
        <taxon>Diaphorina</taxon>
    </lineage>
</organism>
<dbReference type="STRING" id="121845.A0A1S4EDI5"/>
<dbReference type="InterPro" id="IPR012677">
    <property type="entry name" value="Nucleotide-bd_a/b_plait_sf"/>
</dbReference>
<dbReference type="FunFam" id="3.30.70.330:FF:000043">
    <property type="entry name" value="paraspeckle component 1 isoform X1"/>
    <property type="match status" value="1"/>
</dbReference>
<feature type="domain" description="RRM" evidence="6">
    <location>
        <begin position="387"/>
        <end position="485"/>
    </location>
</feature>
<proteinExistence type="predicted"/>
<evidence type="ECO:0000256" key="2">
    <source>
        <dbReference type="ARBA" id="ARBA00022884"/>
    </source>
</evidence>
<dbReference type="CDD" id="cd12945">
    <property type="entry name" value="NOPS_NONA_like"/>
    <property type="match status" value="1"/>
</dbReference>
<dbReference type="RefSeq" id="XP_017300154.2">
    <property type="nucleotide sequence ID" value="XM_017444665.2"/>
</dbReference>
<keyword evidence="4" id="KW-0175">Coiled coil</keyword>
<feature type="compositionally biased region" description="Basic and acidic residues" evidence="5">
    <location>
        <begin position="295"/>
        <end position="304"/>
    </location>
</feature>
<dbReference type="Proteomes" id="UP000079169">
    <property type="component" value="Unplaced"/>
</dbReference>
<name>A0A1S4EDI5_DIACI</name>
<evidence type="ECO:0000256" key="3">
    <source>
        <dbReference type="PROSITE-ProRule" id="PRU00176"/>
    </source>
</evidence>
<dbReference type="GO" id="GO:0003723">
    <property type="term" value="F:RNA binding"/>
    <property type="evidence" value="ECO:0007669"/>
    <property type="project" value="UniProtKB-UniRule"/>
</dbReference>
<evidence type="ECO:0000259" key="6">
    <source>
        <dbReference type="PROSITE" id="PS50102"/>
    </source>
</evidence>
<dbReference type="SUPFAM" id="SSF54928">
    <property type="entry name" value="RNA-binding domain, RBD"/>
    <property type="match status" value="1"/>
</dbReference>
<evidence type="ECO:0000256" key="5">
    <source>
        <dbReference type="SAM" id="MobiDB-lite"/>
    </source>
</evidence>
<dbReference type="Pfam" id="PF00076">
    <property type="entry name" value="RRM_1"/>
    <property type="match status" value="1"/>
</dbReference>
<protein>
    <submittedName>
        <fullName evidence="8">Protein no-on-transient A-like</fullName>
    </submittedName>
</protein>
<feature type="compositionally biased region" description="Basic and acidic residues" evidence="5">
    <location>
        <begin position="231"/>
        <end position="245"/>
    </location>
</feature>
<dbReference type="KEGG" id="dci:103510648"/>
<feature type="compositionally biased region" description="Polar residues" evidence="5">
    <location>
        <begin position="271"/>
        <end position="290"/>
    </location>
</feature>
<reference evidence="8" key="1">
    <citation type="submission" date="2025-08" db="UniProtKB">
        <authorList>
            <consortium name="RefSeq"/>
        </authorList>
    </citation>
    <scope>IDENTIFICATION</scope>
</reference>
<dbReference type="GeneID" id="103510648"/>
<dbReference type="SMART" id="SM00360">
    <property type="entry name" value="RRM"/>
    <property type="match status" value="1"/>
</dbReference>
<feature type="compositionally biased region" description="Low complexity" evidence="5">
    <location>
        <begin position="253"/>
        <end position="270"/>
    </location>
</feature>
<keyword evidence="7" id="KW-1185">Reference proteome</keyword>
<evidence type="ECO:0000313" key="8">
    <source>
        <dbReference type="RefSeq" id="XP_017300154.2"/>
    </source>
</evidence>